<keyword evidence="1" id="KW-0472">Membrane</keyword>
<feature type="transmembrane region" description="Helical" evidence="1">
    <location>
        <begin position="124"/>
        <end position="145"/>
    </location>
</feature>
<evidence type="ECO:0008006" key="4">
    <source>
        <dbReference type="Google" id="ProtNLM"/>
    </source>
</evidence>
<protein>
    <recommendedName>
        <fullName evidence="4">Restriction endonuclease</fullName>
    </recommendedName>
</protein>
<evidence type="ECO:0000313" key="2">
    <source>
        <dbReference type="EMBL" id="RQH01711.1"/>
    </source>
</evidence>
<reference evidence="2 3" key="1">
    <citation type="submission" date="2018-10" db="EMBL/GenBank/DDBJ databases">
        <title>Natrarchaeobius chitinivorans gen. nov., sp. nov., and Natrarchaeobius haloalkaliphilus sp. nov., alkaliphilic, chitin-utilizing haloarchaea from hypersaline alkaline lakes.</title>
        <authorList>
            <person name="Sorokin D.Y."/>
            <person name="Elcheninov A.G."/>
            <person name="Kostrikina N.A."/>
            <person name="Bale N.J."/>
            <person name="Sinninghe Damste J.S."/>
            <person name="Khijniak T.V."/>
            <person name="Kublanov I.V."/>
            <person name="Toshchakov S.V."/>
        </authorList>
    </citation>
    <scope>NUCLEOTIDE SEQUENCE [LARGE SCALE GENOMIC DNA]</scope>
    <source>
        <strain evidence="2 3">AArcht7</strain>
    </source>
</reference>
<dbReference type="OrthoDB" id="144520at2157"/>
<dbReference type="Proteomes" id="UP000281431">
    <property type="component" value="Unassembled WGS sequence"/>
</dbReference>
<keyword evidence="1" id="KW-0812">Transmembrane</keyword>
<comment type="caution">
    <text evidence="2">The sequence shown here is derived from an EMBL/GenBank/DDBJ whole genome shotgun (WGS) entry which is preliminary data.</text>
</comment>
<name>A0A3N6MUR6_NATCH</name>
<organism evidence="2 3">
    <name type="scientific">Natrarchaeobius chitinivorans</name>
    <dbReference type="NCBI Taxonomy" id="1679083"/>
    <lineage>
        <taxon>Archaea</taxon>
        <taxon>Methanobacteriati</taxon>
        <taxon>Methanobacteriota</taxon>
        <taxon>Stenosarchaea group</taxon>
        <taxon>Halobacteria</taxon>
        <taxon>Halobacteriales</taxon>
        <taxon>Natrialbaceae</taxon>
        <taxon>Natrarchaeobius</taxon>
    </lineage>
</organism>
<dbReference type="AlphaFoldDB" id="A0A3N6MUR6"/>
<evidence type="ECO:0000313" key="3">
    <source>
        <dbReference type="Proteomes" id="UP000281431"/>
    </source>
</evidence>
<evidence type="ECO:0000256" key="1">
    <source>
        <dbReference type="SAM" id="Phobius"/>
    </source>
</evidence>
<sequence length="147" mass="16261">MTVRSIDPVSLPRVDATLSLGEYDYRYEYVAAGRERAVVTNDFRRCVHCGTADAEITYCDNCGSLNCGDHVRTERLEGEPVCTGCAVTERFALKTKYFFDEGNLEAFREEYEGMALHEKARENVPLAIGFVLAAILLALLLVGSVGL</sequence>
<dbReference type="EMBL" id="REFZ01000003">
    <property type="protein sequence ID" value="RQH01711.1"/>
    <property type="molecule type" value="Genomic_DNA"/>
</dbReference>
<proteinExistence type="predicted"/>
<keyword evidence="1" id="KW-1133">Transmembrane helix</keyword>
<gene>
    <name evidence="2" type="ORF">EA472_05125</name>
</gene>
<keyword evidence="3" id="KW-1185">Reference proteome</keyword>
<accession>A0A3N6MUR6</accession>